<evidence type="ECO:0000313" key="1">
    <source>
        <dbReference type="EMBL" id="KAF4314599.1"/>
    </source>
</evidence>
<proteinExistence type="predicted"/>
<keyword evidence="2" id="KW-1185">Reference proteome</keyword>
<name>A0A8H4J9Z0_9PEZI</name>
<organism evidence="1 2">
    <name type="scientific">Botryosphaeria dothidea</name>
    <dbReference type="NCBI Taxonomy" id="55169"/>
    <lineage>
        <taxon>Eukaryota</taxon>
        <taxon>Fungi</taxon>
        <taxon>Dikarya</taxon>
        <taxon>Ascomycota</taxon>
        <taxon>Pezizomycotina</taxon>
        <taxon>Dothideomycetes</taxon>
        <taxon>Dothideomycetes incertae sedis</taxon>
        <taxon>Botryosphaeriales</taxon>
        <taxon>Botryosphaeriaceae</taxon>
        <taxon>Botryosphaeria</taxon>
    </lineage>
</organism>
<sequence length="249" mass="28037">MSRLYSYFFGDRYRQEMEAKLQLLERRLEDAEIVGRYRDAKLVALLDRMECLEAEFTRQKTTLLQQKTTLEEQLVHARRTRSNSAVQPLQPINDTSQSKPAITSAEVFLVDSETAQPLIAVKFANCIAPARLEHNAELSTMLLDEPFFKNQMRAFMDAHGRAAPPDVSLFRCDTMSRISDSDELGRSAKDMYQSNEKGQMAYCLCNDGSQQGKTCSIHGAPQLNGKQGVTPFLHIPLGTLKIGDPEKMG</sequence>
<evidence type="ECO:0000313" key="2">
    <source>
        <dbReference type="Proteomes" id="UP000572817"/>
    </source>
</evidence>
<protein>
    <submittedName>
        <fullName evidence="1">Uncharacterized protein</fullName>
    </submittedName>
</protein>
<reference evidence="1" key="1">
    <citation type="submission" date="2020-04" db="EMBL/GenBank/DDBJ databases">
        <title>Genome Assembly and Annotation of Botryosphaeria dothidea sdau 11-99, a Latent Pathogen of Apple Fruit Ring Rot in China.</title>
        <authorList>
            <person name="Yu C."/>
            <person name="Diao Y."/>
            <person name="Lu Q."/>
            <person name="Zhao J."/>
            <person name="Cui S."/>
            <person name="Peng C."/>
            <person name="He B."/>
            <person name="Liu H."/>
        </authorList>
    </citation>
    <scope>NUCLEOTIDE SEQUENCE [LARGE SCALE GENOMIC DNA]</scope>
    <source>
        <strain evidence="1">Sdau11-99</strain>
    </source>
</reference>
<dbReference type="EMBL" id="WWBZ02000001">
    <property type="protein sequence ID" value="KAF4314599.1"/>
    <property type="molecule type" value="Genomic_DNA"/>
</dbReference>
<gene>
    <name evidence="1" type="ORF">GTA08_BOTSDO01138</name>
</gene>
<dbReference type="OrthoDB" id="3915662at2759"/>
<dbReference type="Proteomes" id="UP000572817">
    <property type="component" value="Unassembled WGS sequence"/>
</dbReference>
<accession>A0A8H4J9Z0</accession>
<comment type="caution">
    <text evidence="1">The sequence shown here is derived from an EMBL/GenBank/DDBJ whole genome shotgun (WGS) entry which is preliminary data.</text>
</comment>
<dbReference type="AlphaFoldDB" id="A0A8H4J9Z0"/>